<evidence type="ECO:0000313" key="2">
    <source>
        <dbReference type="EMBL" id="GBM06986.1"/>
    </source>
</evidence>
<dbReference type="PANTHER" id="PTHR22762">
    <property type="entry name" value="ALPHA-GLUCOSIDASE"/>
    <property type="match status" value="1"/>
</dbReference>
<accession>A0A4Y2CSQ0</accession>
<proteinExistence type="predicted"/>
<dbReference type="EMBL" id="BGPR01164198">
    <property type="protein sequence ID" value="GBM06986.1"/>
    <property type="molecule type" value="Genomic_DNA"/>
</dbReference>
<dbReference type="EMBL" id="BGPR01164191">
    <property type="protein sequence ID" value="GBM06956.1"/>
    <property type="molecule type" value="Genomic_DNA"/>
</dbReference>
<reference evidence="1 3" key="1">
    <citation type="journal article" date="2019" name="Sci. Rep.">
        <title>Orb-weaving spider Araneus ventricosus genome elucidates the spidroin gene catalogue.</title>
        <authorList>
            <person name="Kono N."/>
            <person name="Nakamura H."/>
            <person name="Ohtoshi R."/>
            <person name="Moran D.A.P."/>
            <person name="Shinohara A."/>
            <person name="Yoshida Y."/>
            <person name="Fujiwara M."/>
            <person name="Mori M."/>
            <person name="Tomita M."/>
            <person name="Arakawa K."/>
        </authorList>
    </citation>
    <scope>NUCLEOTIDE SEQUENCE [LARGE SCALE GENOMIC DNA]</scope>
</reference>
<name>A0A4Y2CSQ0_ARAVE</name>
<dbReference type="GO" id="GO:0004558">
    <property type="term" value="F:alpha-1,4-glucosidase activity"/>
    <property type="evidence" value="ECO:0007669"/>
    <property type="project" value="TreeGrafter"/>
</dbReference>
<evidence type="ECO:0000313" key="3">
    <source>
        <dbReference type="Proteomes" id="UP000499080"/>
    </source>
</evidence>
<dbReference type="SUPFAM" id="SSF51445">
    <property type="entry name" value="(Trans)glycosidases"/>
    <property type="match status" value="1"/>
</dbReference>
<dbReference type="PANTHER" id="PTHR22762:SF133">
    <property type="entry name" value="P-TYPE DOMAIN-CONTAINING PROTEIN"/>
    <property type="match status" value="1"/>
</dbReference>
<dbReference type="OrthoDB" id="1334205at2759"/>
<dbReference type="InterPro" id="IPR017853">
    <property type="entry name" value="GH"/>
</dbReference>
<evidence type="ECO:0000313" key="1">
    <source>
        <dbReference type="EMBL" id="GBM06956.1"/>
    </source>
</evidence>
<dbReference type="Gene3D" id="3.20.20.80">
    <property type="entry name" value="Glycosidases"/>
    <property type="match status" value="1"/>
</dbReference>
<sequence>DQDPAALGADVIAASKRAVDRRYALNPYLYTLFYRAHVNGSTVVRPLFHE</sequence>
<dbReference type="Proteomes" id="UP000499080">
    <property type="component" value="Unassembled WGS sequence"/>
</dbReference>
<protein>
    <submittedName>
        <fullName evidence="1">Uncharacterized protein</fullName>
    </submittedName>
</protein>
<organism evidence="1 3">
    <name type="scientific">Araneus ventricosus</name>
    <name type="common">Orbweaver spider</name>
    <name type="synonym">Epeira ventricosa</name>
    <dbReference type="NCBI Taxonomy" id="182803"/>
    <lineage>
        <taxon>Eukaryota</taxon>
        <taxon>Metazoa</taxon>
        <taxon>Ecdysozoa</taxon>
        <taxon>Arthropoda</taxon>
        <taxon>Chelicerata</taxon>
        <taxon>Arachnida</taxon>
        <taxon>Araneae</taxon>
        <taxon>Araneomorphae</taxon>
        <taxon>Entelegynae</taxon>
        <taxon>Araneoidea</taxon>
        <taxon>Araneidae</taxon>
        <taxon>Araneus</taxon>
    </lineage>
</organism>
<gene>
    <name evidence="1" type="ORF">AVEN_168098_1</name>
    <name evidence="2" type="ORF">AVEN_221748_1</name>
</gene>
<comment type="caution">
    <text evidence="1">The sequence shown here is derived from an EMBL/GenBank/DDBJ whole genome shotgun (WGS) entry which is preliminary data.</text>
</comment>
<dbReference type="AlphaFoldDB" id="A0A4Y2CSQ0"/>
<keyword evidence="3" id="KW-1185">Reference proteome</keyword>
<feature type="non-terminal residue" evidence="1">
    <location>
        <position position="1"/>
    </location>
</feature>